<feature type="compositionally biased region" description="Polar residues" evidence="1">
    <location>
        <begin position="81"/>
        <end position="105"/>
    </location>
</feature>
<sequence>MGEEWKKAFNDKLIAKQVGGVEKLVGSGGLDSLNLPDSVAAETSTEADIEEFLKQEEPASDTSDEPDDPPVNTEAIIDAASLSTEPSQSASDASNDNVLPSTSTAHGRAKRKAVKMIKMSERKFQPLPVGSNVTIPFPDVDRAKGDARNTIAVVLEVSEDQLHTFGTQHGRLAALYMRNQFRPCKEEFLKASDVPDAVISLRSLSRADSNFGGQGFTKCSCRGQCNDTRCSCKKKGLQCNSKCHNSGPCCNK</sequence>
<accession>A0A9P0EZT8</accession>
<reference evidence="2" key="1">
    <citation type="submission" date="2021-12" db="EMBL/GenBank/DDBJ databases">
        <authorList>
            <person name="King R."/>
        </authorList>
    </citation>
    <scope>NUCLEOTIDE SEQUENCE</scope>
</reference>
<dbReference type="AlphaFoldDB" id="A0A9P0EZT8"/>
<keyword evidence="3" id="KW-1185">Reference proteome</keyword>
<evidence type="ECO:0000256" key="1">
    <source>
        <dbReference type="SAM" id="MobiDB-lite"/>
    </source>
</evidence>
<organism evidence="2 3">
    <name type="scientific">Bemisia tabaci</name>
    <name type="common">Sweetpotato whitefly</name>
    <name type="synonym">Aleurodes tabaci</name>
    <dbReference type="NCBI Taxonomy" id="7038"/>
    <lineage>
        <taxon>Eukaryota</taxon>
        <taxon>Metazoa</taxon>
        <taxon>Ecdysozoa</taxon>
        <taxon>Arthropoda</taxon>
        <taxon>Hexapoda</taxon>
        <taxon>Insecta</taxon>
        <taxon>Pterygota</taxon>
        <taxon>Neoptera</taxon>
        <taxon>Paraneoptera</taxon>
        <taxon>Hemiptera</taxon>
        <taxon>Sternorrhyncha</taxon>
        <taxon>Aleyrodoidea</taxon>
        <taxon>Aleyrodidae</taxon>
        <taxon>Aleyrodinae</taxon>
        <taxon>Bemisia</taxon>
    </lineage>
</organism>
<name>A0A9P0EZT8_BEMTA</name>
<proteinExistence type="predicted"/>
<evidence type="ECO:0000313" key="2">
    <source>
        <dbReference type="EMBL" id="CAH0385917.1"/>
    </source>
</evidence>
<gene>
    <name evidence="2" type="ORF">BEMITA_LOCUS5092</name>
</gene>
<dbReference type="EMBL" id="OU963863">
    <property type="protein sequence ID" value="CAH0385917.1"/>
    <property type="molecule type" value="Genomic_DNA"/>
</dbReference>
<evidence type="ECO:0000313" key="3">
    <source>
        <dbReference type="Proteomes" id="UP001152759"/>
    </source>
</evidence>
<feature type="region of interest" description="Disordered" evidence="1">
    <location>
        <begin position="26"/>
        <end position="112"/>
    </location>
</feature>
<dbReference type="Proteomes" id="UP001152759">
    <property type="component" value="Chromosome 2"/>
</dbReference>
<feature type="compositionally biased region" description="Acidic residues" evidence="1">
    <location>
        <begin position="58"/>
        <end position="68"/>
    </location>
</feature>
<protein>
    <submittedName>
        <fullName evidence="2">Uncharacterized protein</fullName>
    </submittedName>
</protein>